<name>A0A423SZT6_PENVA</name>
<reference evidence="3 4" key="2">
    <citation type="submission" date="2019-01" db="EMBL/GenBank/DDBJ databases">
        <title>The decoding of complex shrimp genome reveals the adaptation for benthos swimmer, frequently molting mechanism and breeding impact on genome.</title>
        <authorList>
            <person name="Sun Y."/>
            <person name="Gao Y."/>
            <person name="Yu Y."/>
        </authorList>
    </citation>
    <scope>NUCLEOTIDE SEQUENCE [LARGE SCALE GENOMIC DNA]</scope>
    <source>
        <tissue evidence="3">Muscle</tissue>
    </source>
</reference>
<reference evidence="3 4" key="1">
    <citation type="submission" date="2018-04" db="EMBL/GenBank/DDBJ databases">
        <authorList>
            <person name="Zhang X."/>
            <person name="Yuan J."/>
            <person name="Li F."/>
            <person name="Xiang J."/>
        </authorList>
    </citation>
    <scope>NUCLEOTIDE SEQUENCE [LARGE SCALE GENOMIC DNA]</scope>
    <source>
        <tissue evidence="3">Muscle</tissue>
    </source>
</reference>
<protein>
    <recommendedName>
        <fullName evidence="5">EB domain-containing protein</fullName>
    </recommendedName>
</protein>
<keyword evidence="2" id="KW-1133">Transmembrane helix</keyword>
<keyword evidence="2" id="KW-0472">Membrane</keyword>
<feature type="compositionally biased region" description="Pro residues" evidence="1">
    <location>
        <begin position="386"/>
        <end position="410"/>
    </location>
</feature>
<evidence type="ECO:0000256" key="2">
    <source>
        <dbReference type="SAM" id="Phobius"/>
    </source>
</evidence>
<feature type="region of interest" description="Disordered" evidence="1">
    <location>
        <begin position="363"/>
        <end position="423"/>
    </location>
</feature>
<dbReference type="OrthoDB" id="6372511at2759"/>
<evidence type="ECO:0000256" key="1">
    <source>
        <dbReference type="SAM" id="MobiDB-lite"/>
    </source>
</evidence>
<keyword evidence="2" id="KW-0812">Transmembrane</keyword>
<evidence type="ECO:0000313" key="4">
    <source>
        <dbReference type="Proteomes" id="UP000283509"/>
    </source>
</evidence>
<sequence>MLPEAKIGQTCTTRYDCQSGPGLLTSEVCIDGFCTCSSTARLRLDEYSFAPECDSLLHETSMNCSDSHSSALEECPPNSKCRGGEGCRCNDGFEFVGTDCIKVVYQKVLERCHVQNGAVYACDLNQHSFCGERKCVCFNTFLPNITSGKCIPEADFLRANDLAKYIALHGEYCQSSSHCLEGLECRNYECSCPSPCTYKKDLQACDCGEFVVSSTGPIVVGILGGLLIIIFWTWRIRTTWRRHAKKQASQNDAHAPPSVQRGAPSYPLAPVTSVVPAGSLLSQKEEGLGITPDQIDIGKIPESYPLLPPAQPIGFQIPASSQDFLSNTYDDVFLPDVSAPPAEALRGPSAPILPPPPYTATSYNQPYAPSFSPPYPHPDMASHPPSSLPPSYPPQYMPPPNPPTSMPPSYPSASSSTPYPLNP</sequence>
<comment type="caution">
    <text evidence="3">The sequence shown here is derived from an EMBL/GenBank/DDBJ whole genome shotgun (WGS) entry which is preliminary data.</text>
</comment>
<organism evidence="3 4">
    <name type="scientific">Penaeus vannamei</name>
    <name type="common">Whiteleg shrimp</name>
    <name type="synonym">Litopenaeus vannamei</name>
    <dbReference type="NCBI Taxonomy" id="6689"/>
    <lineage>
        <taxon>Eukaryota</taxon>
        <taxon>Metazoa</taxon>
        <taxon>Ecdysozoa</taxon>
        <taxon>Arthropoda</taxon>
        <taxon>Crustacea</taxon>
        <taxon>Multicrustacea</taxon>
        <taxon>Malacostraca</taxon>
        <taxon>Eumalacostraca</taxon>
        <taxon>Eucarida</taxon>
        <taxon>Decapoda</taxon>
        <taxon>Dendrobranchiata</taxon>
        <taxon>Penaeoidea</taxon>
        <taxon>Penaeidae</taxon>
        <taxon>Penaeus</taxon>
    </lineage>
</organism>
<keyword evidence="4" id="KW-1185">Reference proteome</keyword>
<evidence type="ECO:0000313" key="3">
    <source>
        <dbReference type="EMBL" id="ROT69711.1"/>
    </source>
</evidence>
<dbReference type="EMBL" id="QCYY01002526">
    <property type="protein sequence ID" value="ROT69711.1"/>
    <property type="molecule type" value="Genomic_DNA"/>
</dbReference>
<accession>A0A423SZT6</accession>
<feature type="compositionally biased region" description="Low complexity" evidence="1">
    <location>
        <begin position="411"/>
        <end position="423"/>
    </location>
</feature>
<dbReference type="Proteomes" id="UP000283509">
    <property type="component" value="Unassembled WGS sequence"/>
</dbReference>
<feature type="transmembrane region" description="Helical" evidence="2">
    <location>
        <begin position="210"/>
        <end position="234"/>
    </location>
</feature>
<dbReference type="AlphaFoldDB" id="A0A423SZT6"/>
<proteinExistence type="predicted"/>
<gene>
    <name evidence="3" type="ORF">C7M84_012065</name>
</gene>
<evidence type="ECO:0008006" key="5">
    <source>
        <dbReference type="Google" id="ProtNLM"/>
    </source>
</evidence>